<feature type="coiled-coil region" evidence="1">
    <location>
        <begin position="136"/>
        <end position="166"/>
    </location>
</feature>
<sequence>MHNCQNKISHLVARLKLYEDVDETILNGLRESSSHLAHAKSCMILNTDTASSLVVPGTPLTNLETMSPKLGGSMNSVAVKENHRVAASMINLTVGSPVLVTEGGSGITHLPSNIDNLDEAMRSAKLGEPCFTKREMARVIAERNHYKENLIELQEALRHMESLRAERLDDESRSHSRLQSYSNSPVNLEANRRTSLAHQILSAIQNAADDFANGVSDFFSEIEPLFVPSVPSEAQQHNVGFSGSLSTQPSSPSRRLAHSSELRRMFSHLIGHAAGHSTEAFLGTGNDFAATVNCQSLTSTTQRLLDRRYANQLSATSCHPPPVFQSPQHLRNRTLPNIVPSSLPEDPPNVCTRPMASVCLNSVGVGRIRDPGSHSNASPNLTTQNGIPQDDVSNAS</sequence>
<dbReference type="OrthoDB" id="10256043at2759"/>
<feature type="region of interest" description="Disordered" evidence="2">
    <location>
        <begin position="370"/>
        <end position="396"/>
    </location>
</feature>
<dbReference type="GO" id="GO:0005737">
    <property type="term" value="C:cytoplasm"/>
    <property type="evidence" value="ECO:0007669"/>
    <property type="project" value="TreeGrafter"/>
</dbReference>
<evidence type="ECO:0000256" key="1">
    <source>
        <dbReference type="SAM" id="Coils"/>
    </source>
</evidence>
<name>A0A8E0VD27_9TREM</name>
<dbReference type="PANTHER" id="PTHR13886">
    <property type="entry name" value="JNK/SAPK-ASSOCIATED PROTEIN"/>
    <property type="match status" value="1"/>
</dbReference>
<dbReference type="GO" id="GO:0005078">
    <property type="term" value="F:MAP-kinase scaffold activity"/>
    <property type="evidence" value="ECO:0007669"/>
    <property type="project" value="InterPro"/>
</dbReference>
<feature type="domain" description="RH2" evidence="3">
    <location>
        <begin position="128"/>
        <end position="196"/>
    </location>
</feature>
<evidence type="ECO:0000313" key="5">
    <source>
        <dbReference type="Proteomes" id="UP000728185"/>
    </source>
</evidence>
<keyword evidence="5" id="KW-1185">Reference proteome</keyword>
<dbReference type="GO" id="GO:0019894">
    <property type="term" value="F:kinesin binding"/>
    <property type="evidence" value="ECO:0007669"/>
    <property type="project" value="TreeGrafter"/>
</dbReference>
<evidence type="ECO:0000256" key="2">
    <source>
        <dbReference type="SAM" id="MobiDB-lite"/>
    </source>
</evidence>
<reference evidence="4" key="1">
    <citation type="submission" date="2019-05" db="EMBL/GenBank/DDBJ databases">
        <title>Annotation for the trematode Fasciolopsis buski.</title>
        <authorList>
            <person name="Choi Y.-J."/>
        </authorList>
    </citation>
    <scope>NUCLEOTIDE SEQUENCE</scope>
    <source>
        <strain evidence="4">HT</strain>
        <tissue evidence="4">Whole worm</tissue>
    </source>
</reference>
<dbReference type="PROSITE" id="PS51777">
    <property type="entry name" value="RH2"/>
    <property type="match status" value="1"/>
</dbReference>
<evidence type="ECO:0000313" key="4">
    <source>
        <dbReference type="EMBL" id="KAA0185182.1"/>
    </source>
</evidence>
<dbReference type="InterPro" id="IPR034744">
    <property type="entry name" value="RH2"/>
</dbReference>
<organism evidence="4 5">
    <name type="scientific">Fasciolopsis buskii</name>
    <dbReference type="NCBI Taxonomy" id="27845"/>
    <lineage>
        <taxon>Eukaryota</taxon>
        <taxon>Metazoa</taxon>
        <taxon>Spiralia</taxon>
        <taxon>Lophotrochozoa</taxon>
        <taxon>Platyhelminthes</taxon>
        <taxon>Trematoda</taxon>
        <taxon>Digenea</taxon>
        <taxon>Plagiorchiida</taxon>
        <taxon>Echinostomata</taxon>
        <taxon>Echinostomatoidea</taxon>
        <taxon>Fasciolidae</taxon>
        <taxon>Fasciolopsis</taxon>
    </lineage>
</organism>
<dbReference type="GO" id="GO:0030159">
    <property type="term" value="F:signaling receptor complex adaptor activity"/>
    <property type="evidence" value="ECO:0007669"/>
    <property type="project" value="TreeGrafter"/>
</dbReference>
<dbReference type="InterPro" id="IPR039911">
    <property type="entry name" value="JIP3/JIP4"/>
</dbReference>
<dbReference type="GO" id="GO:0008432">
    <property type="term" value="F:JUN kinase binding"/>
    <property type="evidence" value="ECO:0007669"/>
    <property type="project" value="TreeGrafter"/>
</dbReference>
<feature type="compositionally biased region" description="Polar residues" evidence="2">
    <location>
        <begin position="373"/>
        <end position="396"/>
    </location>
</feature>
<gene>
    <name evidence="4" type="ORF">FBUS_09466</name>
</gene>
<keyword evidence="1" id="KW-0175">Coiled coil</keyword>
<accession>A0A8E0VD27</accession>
<proteinExistence type="predicted"/>
<evidence type="ECO:0000259" key="3">
    <source>
        <dbReference type="PROSITE" id="PS51777"/>
    </source>
</evidence>
<dbReference type="Proteomes" id="UP000728185">
    <property type="component" value="Unassembled WGS sequence"/>
</dbReference>
<protein>
    <submittedName>
        <fullName evidence="4">JNK-interacting protein 3</fullName>
    </submittedName>
</protein>
<comment type="caution">
    <text evidence="4">The sequence shown here is derived from an EMBL/GenBank/DDBJ whole genome shotgun (WGS) entry which is preliminary data.</text>
</comment>
<dbReference type="AlphaFoldDB" id="A0A8E0VD27"/>
<dbReference type="EMBL" id="LUCM01010645">
    <property type="protein sequence ID" value="KAA0185182.1"/>
    <property type="molecule type" value="Genomic_DNA"/>
</dbReference>
<dbReference type="GO" id="GO:0016192">
    <property type="term" value="P:vesicle-mediated transport"/>
    <property type="evidence" value="ECO:0007669"/>
    <property type="project" value="TreeGrafter"/>
</dbReference>
<dbReference type="PANTHER" id="PTHR13886:SF4">
    <property type="entry name" value="JNK-INTERACTING PROTEIN 3"/>
    <property type="match status" value="1"/>
</dbReference>